<dbReference type="Pfam" id="PF00892">
    <property type="entry name" value="EamA"/>
    <property type="match status" value="2"/>
</dbReference>
<dbReference type="GO" id="GO:0016020">
    <property type="term" value="C:membrane"/>
    <property type="evidence" value="ECO:0007669"/>
    <property type="project" value="InterPro"/>
</dbReference>
<dbReference type="AlphaFoldDB" id="A0A250B8C3"/>
<dbReference type="EMBL" id="CP014136">
    <property type="protein sequence ID" value="ATA22483.1"/>
    <property type="molecule type" value="Genomic_DNA"/>
</dbReference>
<evidence type="ECO:0000256" key="2">
    <source>
        <dbReference type="ARBA" id="ARBA00007362"/>
    </source>
</evidence>
<keyword evidence="4 7" id="KW-0812">Transmembrane</keyword>
<evidence type="ECO:0000313" key="9">
    <source>
        <dbReference type="EMBL" id="ATA22483.1"/>
    </source>
</evidence>
<comment type="subcellular location">
    <subcellularLocation>
        <location evidence="1">Cell membrane</location>
        <topology evidence="1">Multi-pass membrane protein</topology>
    </subcellularLocation>
</comment>
<feature type="transmembrane region" description="Helical" evidence="7">
    <location>
        <begin position="70"/>
        <end position="91"/>
    </location>
</feature>
<comment type="similarity">
    <text evidence="2">Belongs to the EamA transporter family.</text>
</comment>
<keyword evidence="6 7" id="KW-0472">Membrane</keyword>
<feature type="transmembrane region" description="Helical" evidence="7">
    <location>
        <begin position="177"/>
        <end position="198"/>
    </location>
</feature>
<feature type="transmembrane region" description="Helical" evidence="7">
    <location>
        <begin position="37"/>
        <end position="58"/>
    </location>
</feature>
<evidence type="ECO:0000256" key="4">
    <source>
        <dbReference type="ARBA" id="ARBA00022692"/>
    </source>
</evidence>
<feature type="transmembrane region" description="Helical" evidence="7">
    <location>
        <begin position="12"/>
        <end position="31"/>
    </location>
</feature>
<keyword evidence="3" id="KW-1003">Cell membrane</keyword>
<feature type="transmembrane region" description="Helical" evidence="7">
    <location>
        <begin position="97"/>
        <end position="119"/>
    </location>
</feature>
<sequence>MEYTMKQNPGNLIGIIGGIILSTDSVFIRLMSIPNSWLIVVLRGLCMWGMFFAVWLLWKRSRSTIGTPWLTRDNWLSALFFCVASACFVNALNRGNIATVLVIISSTPFISALISRLFFGVRIDRSLMAAALAGIIGVVIVMFGKSGDQSAVANAFALATAVSMALAFIFSSKVNSGTVGLPSLGGVLASLLIMAFNGKQMFDTSLLLSDTQWLWVVVEGALIMPLAMGLIALSTRFVSPANAGLFLLLETALAPLWIYLFLGEAPAPHALVGGVIIVAAVISQSLYSRRQQNTERYADAG</sequence>
<dbReference type="InterPro" id="IPR000620">
    <property type="entry name" value="EamA_dom"/>
</dbReference>
<dbReference type="InterPro" id="IPR037185">
    <property type="entry name" value="EmrE-like"/>
</dbReference>
<dbReference type="KEGG" id="gqu:AWC35_15555"/>
<feature type="transmembrane region" description="Helical" evidence="7">
    <location>
        <begin position="245"/>
        <end position="262"/>
    </location>
</feature>
<evidence type="ECO:0000256" key="7">
    <source>
        <dbReference type="SAM" id="Phobius"/>
    </source>
</evidence>
<name>A0A250B8C3_9GAMM</name>
<feature type="transmembrane region" description="Helical" evidence="7">
    <location>
        <begin position="268"/>
        <end position="287"/>
    </location>
</feature>
<evidence type="ECO:0000256" key="1">
    <source>
        <dbReference type="ARBA" id="ARBA00004651"/>
    </source>
</evidence>
<evidence type="ECO:0000256" key="5">
    <source>
        <dbReference type="ARBA" id="ARBA00022989"/>
    </source>
</evidence>
<feature type="transmembrane region" description="Helical" evidence="7">
    <location>
        <begin position="213"/>
        <end position="233"/>
    </location>
</feature>
<keyword evidence="10" id="KW-1185">Reference proteome</keyword>
<proteinExistence type="inferred from homology"/>
<dbReference type="OrthoDB" id="6536524at2"/>
<dbReference type="SUPFAM" id="SSF103481">
    <property type="entry name" value="Multidrug resistance efflux transporter EmrE"/>
    <property type="match status" value="2"/>
</dbReference>
<evidence type="ECO:0000313" key="10">
    <source>
        <dbReference type="Proteomes" id="UP000217182"/>
    </source>
</evidence>
<dbReference type="Proteomes" id="UP000217182">
    <property type="component" value="Chromosome"/>
</dbReference>
<gene>
    <name evidence="9" type="ORF">AWC35_15555</name>
</gene>
<feature type="transmembrane region" description="Helical" evidence="7">
    <location>
        <begin position="150"/>
        <end position="170"/>
    </location>
</feature>
<reference evidence="9 10" key="1">
    <citation type="submission" date="2016-01" db="EMBL/GenBank/DDBJ databases">
        <authorList>
            <person name="Oliw E.H."/>
        </authorList>
    </citation>
    <scope>NUCLEOTIDE SEQUENCE [LARGE SCALE GENOMIC DNA]</scope>
    <source>
        <strain evidence="9 10">FRB97</strain>
    </source>
</reference>
<evidence type="ECO:0000256" key="3">
    <source>
        <dbReference type="ARBA" id="ARBA00022475"/>
    </source>
</evidence>
<feature type="domain" description="EamA" evidence="8">
    <location>
        <begin position="9"/>
        <end position="142"/>
    </location>
</feature>
<evidence type="ECO:0000259" key="8">
    <source>
        <dbReference type="Pfam" id="PF00892"/>
    </source>
</evidence>
<protein>
    <recommendedName>
        <fullName evidence="8">EamA domain-containing protein</fullName>
    </recommendedName>
</protein>
<accession>A0A250B8C3</accession>
<keyword evidence="5 7" id="KW-1133">Transmembrane helix</keyword>
<evidence type="ECO:0000256" key="6">
    <source>
        <dbReference type="ARBA" id="ARBA00023136"/>
    </source>
</evidence>
<feature type="domain" description="EamA" evidence="8">
    <location>
        <begin position="155"/>
        <end position="282"/>
    </location>
</feature>
<dbReference type="PANTHER" id="PTHR22911">
    <property type="entry name" value="ACYL-MALONYL CONDENSING ENZYME-RELATED"/>
    <property type="match status" value="1"/>
</dbReference>
<feature type="transmembrane region" description="Helical" evidence="7">
    <location>
        <begin position="126"/>
        <end position="144"/>
    </location>
</feature>
<organism evidence="9 10">
    <name type="scientific">Gibbsiella quercinecans</name>
    <dbReference type="NCBI Taxonomy" id="929813"/>
    <lineage>
        <taxon>Bacteria</taxon>
        <taxon>Pseudomonadati</taxon>
        <taxon>Pseudomonadota</taxon>
        <taxon>Gammaproteobacteria</taxon>
        <taxon>Enterobacterales</taxon>
        <taxon>Yersiniaceae</taxon>
        <taxon>Gibbsiella</taxon>
    </lineage>
</organism>